<evidence type="ECO:0000259" key="8">
    <source>
        <dbReference type="PROSITE" id="PS50850"/>
    </source>
</evidence>
<accession>A0A2P8IJ97</accession>
<dbReference type="PROSITE" id="PS50850">
    <property type="entry name" value="MFS"/>
    <property type="match status" value="1"/>
</dbReference>
<feature type="transmembrane region" description="Helical" evidence="7">
    <location>
        <begin position="287"/>
        <end position="307"/>
    </location>
</feature>
<feature type="transmembrane region" description="Helical" evidence="7">
    <location>
        <begin position="313"/>
        <end position="333"/>
    </location>
</feature>
<gene>
    <name evidence="9" type="ORF">B0I31_101746</name>
</gene>
<dbReference type="PANTHER" id="PTHR23513:SF6">
    <property type="entry name" value="MAJOR FACILITATOR SUPERFAMILY ASSOCIATED DOMAIN-CONTAINING PROTEIN"/>
    <property type="match status" value="1"/>
</dbReference>
<evidence type="ECO:0000256" key="4">
    <source>
        <dbReference type="ARBA" id="ARBA00022692"/>
    </source>
</evidence>
<dbReference type="InterPro" id="IPR036259">
    <property type="entry name" value="MFS_trans_sf"/>
</dbReference>
<keyword evidence="5 7" id="KW-1133">Transmembrane helix</keyword>
<reference evidence="9 10" key="1">
    <citation type="submission" date="2018-03" db="EMBL/GenBank/DDBJ databases">
        <title>Genomic Encyclopedia of Type Strains, Phase III (KMG-III): the genomes of soil and plant-associated and newly described type strains.</title>
        <authorList>
            <person name="Whitman W."/>
        </authorList>
    </citation>
    <scope>NUCLEOTIDE SEQUENCE [LARGE SCALE GENOMIC DNA]</scope>
    <source>
        <strain evidence="9 10">CGMCC 4.7097</strain>
    </source>
</reference>
<proteinExistence type="predicted"/>
<dbReference type="SUPFAM" id="SSF103473">
    <property type="entry name" value="MFS general substrate transporter"/>
    <property type="match status" value="1"/>
</dbReference>
<dbReference type="AlphaFoldDB" id="A0A2P8IJ97"/>
<feature type="transmembrane region" description="Helical" evidence="7">
    <location>
        <begin position="228"/>
        <end position="249"/>
    </location>
</feature>
<dbReference type="CDD" id="cd06173">
    <property type="entry name" value="MFS_MefA_like"/>
    <property type="match status" value="1"/>
</dbReference>
<dbReference type="PANTHER" id="PTHR23513">
    <property type="entry name" value="INTEGRAL MEMBRANE EFFLUX PROTEIN-RELATED"/>
    <property type="match status" value="1"/>
</dbReference>
<keyword evidence="3" id="KW-1003">Cell membrane</keyword>
<keyword evidence="4 7" id="KW-0812">Transmembrane</keyword>
<feature type="transmembrane region" description="Helical" evidence="7">
    <location>
        <begin position="386"/>
        <end position="405"/>
    </location>
</feature>
<evidence type="ECO:0000256" key="5">
    <source>
        <dbReference type="ARBA" id="ARBA00022989"/>
    </source>
</evidence>
<dbReference type="Pfam" id="PF05977">
    <property type="entry name" value="MFS_3"/>
    <property type="match status" value="1"/>
</dbReference>
<name>A0A2P8IJ97_SACCR</name>
<dbReference type="InterPro" id="IPR020846">
    <property type="entry name" value="MFS_dom"/>
</dbReference>
<evidence type="ECO:0000313" key="10">
    <source>
        <dbReference type="Proteomes" id="UP000241118"/>
    </source>
</evidence>
<evidence type="ECO:0000256" key="1">
    <source>
        <dbReference type="ARBA" id="ARBA00004651"/>
    </source>
</evidence>
<dbReference type="EMBL" id="PYAX01000001">
    <property type="protein sequence ID" value="PSL58527.1"/>
    <property type="molecule type" value="Genomic_DNA"/>
</dbReference>
<evidence type="ECO:0000256" key="2">
    <source>
        <dbReference type="ARBA" id="ARBA00022448"/>
    </source>
</evidence>
<dbReference type="InterPro" id="IPR010290">
    <property type="entry name" value="TM_effector"/>
</dbReference>
<feature type="transmembrane region" description="Helical" evidence="7">
    <location>
        <begin position="20"/>
        <end position="45"/>
    </location>
</feature>
<dbReference type="OrthoDB" id="9815525at2"/>
<evidence type="ECO:0000313" key="9">
    <source>
        <dbReference type="EMBL" id="PSL58527.1"/>
    </source>
</evidence>
<comment type="subcellular location">
    <subcellularLocation>
        <location evidence="1">Cell membrane</location>
        <topology evidence="1">Multi-pass membrane protein</topology>
    </subcellularLocation>
</comment>
<dbReference type="GO" id="GO:0005886">
    <property type="term" value="C:plasma membrane"/>
    <property type="evidence" value="ECO:0007669"/>
    <property type="project" value="UniProtKB-SubCell"/>
</dbReference>
<feature type="transmembrane region" description="Helical" evidence="7">
    <location>
        <begin position="361"/>
        <end position="380"/>
    </location>
</feature>
<keyword evidence="2" id="KW-0813">Transport</keyword>
<feature type="domain" description="Major facilitator superfamily (MFS) profile" evidence="8">
    <location>
        <begin position="225"/>
        <end position="410"/>
    </location>
</feature>
<keyword evidence="6 7" id="KW-0472">Membrane</keyword>
<dbReference type="RefSeq" id="WP_106613807.1">
    <property type="nucleotide sequence ID" value="NZ_PYAX01000001.1"/>
</dbReference>
<dbReference type="Proteomes" id="UP000241118">
    <property type="component" value="Unassembled WGS sequence"/>
</dbReference>
<feature type="transmembrane region" description="Helical" evidence="7">
    <location>
        <begin position="57"/>
        <end position="74"/>
    </location>
</feature>
<protein>
    <submittedName>
        <fullName evidence="9">Putative MFS family arabinose efflux permease</fullName>
    </submittedName>
</protein>
<organism evidence="9 10">
    <name type="scientific">Saccharothrix carnea</name>
    <dbReference type="NCBI Taxonomy" id="1280637"/>
    <lineage>
        <taxon>Bacteria</taxon>
        <taxon>Bacillati</taxon>
        <taxon>Actinomycetota</taxon>
        <taxon>Actinomycetes</taxon>
        <taxon>Pseudonocardiales</taxon>
        <taxon>Pseudonocardiaceae</taxon>
        <taxon>Saccharothrix</taxon>
    </lineage>
</organism>
<comment type="caution">
    <text evidence="9">The sequence shown here is derived from an EMBL/GenBank/DDBJ whole genome shotgun (WGS) entry which is preliminary data.</text>
</comment>
<evidence type="ECO:0000256" key="6">
    <source>
        <dbReference type="ARBA" id="ARBA00023136"/>
    </source>
</evidence>
<feature type="transmembrane region" description="Helical" evidence="7">
    <location>
        <begin position="106"/>
        <end position="125"/>
    </location>
</feature>
<keyword evidence="10" id="KW-1185">Reference proteome</keyword>
<evidence type="ECO:0000256" key="7">
    <source>
        <dbReference type="SAM" id="Phobius"/>
    </source>
</evidence>
<dbReference type="GO" id="GO:0022857">
    <property type="term" value="F:transmembrane transporter activity"/>
    <property type="evidence" value="ECO:0007669"/>
    <property type="project" value="InterPro"/>
</dbReference>
<feature type="transmembrane region" description="Helical" evidence="7">
    <location>
        <begin position="255"/>
        <end position="275"/>
    </location>
</feature>
<dbReference type="Gene3D" id="1.20.1250.20">
    <property type="entry name" value="MFS general substrate transporter like domains"/>
    <property type="match status" value="1"/>
</dbReference>
<sequence>MSDRTERTTLLHHKEFVRFWVADTVSLAGTHVTTLALKAVAVLTLGATATEAGVLEAARWLPYLLFGLVAGALLDRRRRLPVLVGTDLARAAVLALIPLAAFTGTLTMPLLIGLVLVFGTLSLFYDAAHQSFLPLLVPTERLTDANARLEQTRSAAQGLGPLVGGALVKFIGGPPAVLVDAVSYLVSGLVLATLRTPERPVEAPAKRDLRGEVREGLRWVYRHEVLRPLALGSHAWFLFASMVTAVYTVLVLDELGFDAFLFGVTFAVGGVGGLLGASLSGPVGRRFGVGPVIVAARWLTPVGYALVPLATSSTTGFVLLCAAQFVFMLSAILDSPVEMAYRQSITPDRLMGRMNATTRSVNRGMIVFGALLGGALADWLGNRPALWIAVVGLLGTALGMTCSAVRRARL</sequence>
<evidence type="ECO:0000256" key="3">
    <source>
        <dbReference type="ARBA" id="ARBA00022475"/>
    </source>
</evidence>